<gene>
    <name evidence="1" type="ORF">LDC_2861</name>
</gene>
<dbReference type="EMBL" id="ADZX01000872">
    <property type="protein sequence ID" value="EFK95133.1"/>
    <property type="molecule type" value="Genomic_DNA"/>
</dbReference>
<comment type="caution">
    <text evidence="1">The sequence shown here is derived from an EMBL/GenBank/DDBJ whole genome shotgun (WGS) entry which is preliminary data.</text>
</comment>
<evidence type="ECO:0000313" key="1">
    <source>
        <dbReference type="EMBL" id="EFK95133.1"/>
    </source>
</evidence>
<dbReference type="SMART" id="SM01234">
    <property type="entry name" value="Haemolytic"/>
    <property type="match status" value="1"/>
</dbReference>
<dbReference type="PANTHER" id="PTHR33383:SF1">
    <property type="entry name" value="MEMBRANE PROTEIN INSERTION EFFICIENCY FACTOR-RELATED"/>
    <property type="match status" value="1"/>
</dbReference>
<reference evidence="1" key="2">
    <citation type="journal article" date="2011" name="Microb. Ecol.">
        <title>Taxonomic and Functional Metagenomic Profiling of the Microbial Community in the Anoxic Sediment of a Sub-saline Shallow Lake (Laguna de Carrizo, Central Spain).</title>
        <authorList>
            <person name="Ferrer M."/>
            <person name="Guazzaroni M.E."/>
            <person name="Richter M."/>
            <person name="Garcia-Salamanca A."/>
            <person name="Yarza P."/>
            <person name="Suarez-Suarez A."/>
            <person name="Solano J."/>
            <person name="Alcaide M."/>
            <person name="van Dillewijn P."/>
            <person name="Molina-Henares M.A."/>
            <person name="Lopez-Cortes N."/>
            <person name="Al-Ramahi Y."/>
            <person name="Guerrero C."/>
            <person name="Acosta A."/>
            <person name="de Eugenio L.I."/>
            <person name="Martinez V."/>
            <person name="Marques S."/>
            <person name="Rojo F."/>
            <person name="Santero E."/>
            <person name="Genilloud O."/>
            <person name="Perez-Perez J."/>
            <person name="Rossello-Mora R."/>
            <person name="Ramos J.L."/>
        </authorList>
    </citation>
    <scope>NUCLEOTIDE SEQUENCE</scope>
</reference>
<name>D9PMT2_9ZZZZ</name>
<dbReference type="NCBIfam" id="TIGR00278">
    <property type="entry name" value="membrane protein insertion efficiency factor YidD"/>
    <property type="match status" value="1"/>
</dbReference>
<evidence type="ECO:0008006" key="2">
    <source>
        <dbReference type="Google" id="ProtNLM"/>
    </source>
</evidence>
<sequence length="74" mass="8399">MLRGYKRWFSPLLGQRCRYYPSCSQYTAQAVDRFGTLHGGWLGVKRICRCHPFCEGGFDPVPELPAPSAPPDRP</sequence>
<accession>D9PMT2</accession>
<dbReference type="HAMAP" id="MF_00386">
    <property type="entry name" value="UPF0161_YidD"/>
    <property type="match status" value="1"/>
</dbReference>
<dbReference type="PANTHER" id="PTHR33383">
    <property type="entry name" value="MEMBRANE PROTEIN INSERTION EFFICIENCY FACTOR-RELATED"/>
    <property type="match status" value="1"/>
</dbReference>
<proteinExistence type="inferred from homology"/>
<protein>
    <recommendedName>
        <fullName evidence="2">Membrane protein insertion efficiency factor</fullName>
    </recommendedName>
</protein>
<reference evidence="1" key="1">
    <citation type="submission" date="2010-07" db="EMBL/GenBank/DDBJ databases">
        <authorList>
            <consortium name="CONSOLIDER consortium CSD2007-00005"/>
            <person name="Guazzaroni M.-E."/>
            <person name="Richter M."/>
            <person name="Garcia-Salamanca A."/>
            <person name="Yarza P."/>
            <person name="Ferrer M."/>
        </authorList>
    </citation>
    <scope>NUCLEOTIDE SEQUENCE</scope>
</reference>
<organism evidence="1">
    <name type="scientific">sediment metagenome</name>
    <dbReference type="NCBI Taxonomy" id="749907"/>
    <lineage>
        <taxon>unclassified sequences</taxon>
        <taxon>metagenomes</taxon>
        <taxon>ecological metagenomes</taxon>
    </lineage>
</organism>
<dbReference type="Pfam" id="PF01809">
    <property type="entry name" value="YidD"/>
    <property type="match status" value="1"/>
</dbReference>
<dbReference type="InterPro" id="IPR002696">
    <property type="entry name" value="Membr_insert_effic_factor_YidD"/>
</dbReference>
<dbReference type="AlphaFoldDB" id="D9PMT2"/>